<evidence type="ECO:0000313" key="1">
    <source>
        <dbReference type="EMBL" id="SES13698.1"/>
    </source>
</evidence>
<organism evidence="1 2">
    <name type="scientific">Corynebacterium cystitidis DSM 20524</name>
    <dbReference type="NCBI Taxonomy" id="1121357"/>
    <lineage>
        <taxon>Bacteria</taxon>
        <taxon>Bacillati</taxon>
        <taxon>Actinomycetota</taxon>
        <taxon>Actinomycetes</taxon>
        <taxon>Mycobacteriales</taxon>
        <taxon>Corynebacteriaceae</taxon>
        <taxon>Corynebacterium</taxon>
    </lineage>
</organism>
<gene>
    <name evidence="1" type="ORF">SAMN05661109_01960</name>
</gene>
<dbReference type="Proteomes" id="UP000198929">
    <property type="component" value="Unassembled WGS sequence"/>
</dbReference>
<sequence length="365" mass="41994">METQDQHEQAVLEGFSEPRVKPYMDAAQGDKTVALQLYSWNAQMAGAALEQLAHLEVLLRHAVDTQLSDKVNEAARGIPWFLLPPYYTSQAENIETVRSRLRPLGRETRDQIVAGLSFGFWSGWFGSKHDELWRQTLHRAFPHSSGNRKEISALVEQIRKFRNRVAHHDSLLKVDIGFEMEAVFRLASLINKDTSEWMKKTDRTRAVVAKRPSSTIALDTVIVPASDAWGFYQQSHAYICQAGRFFQNVTHMAFYADREVKREIPRIKKRYDNILWNSAEAARLQASTNRDERQLGKIMRDGINSGLWPGGRYQVFMLSKDGRSHVSIDKPLLNKRKGKSSAFVRKQRYTSIQKLRYANDVWDLV</sequence>
<evidence type="ECO:0008006" key="3">
    <source>
        <dbReference type="Google" id="ProtNLM"/>
    </source>
</evidence>
<reference evidence="2" key="1">
    <citation type="submission" date="2016-10" db="EMBL/GenBank/DDBJ databases">
        <authorList>
            <person name="Varghese N."/>
            <person name="Submissions S."/>
        </authorList>
    </citation>
    <scope>NUCLEOTIDE SEQUENCE [LARGE SCALE GENOMIC DNA]</scope>
    <source>
        <strain evidence="2">DSM 20524</strain>
    </source>
</reference>
<dbReference type="AlphaFoldDB" id="A0A1H9UWI0"/>
<dbReference type="RefSeq" id="WP_231910086.1">
    <property type="nucleotide sequence ID" value="NZ_CP047199.1"/>
</dbReference>
<dbReference type="EMBL" id="FOGQ01000009">
    <property type="protein sequence ID" value="SES13698.1"/>
    <property type="molecule type" value="Genomic_DNA"/>
</dbReference>
<accession>A0A1H9UWI0</accession>
<protein>
    <recommendedName>
        <fullName evidence="3">Abi-like protein</fullName>
    </recommendedName>
</protein>
<keyword evidence="2" id="KW-1185">Reference proteome</keyword>
<evidence type="ECO:0000313" key="2">
    <source>
        <dbReference type="Proteomes" id="UP000198929"/>
    </source>
</evidence>
<proteinExistence type="predicted"/>
<dbReference type="STRING" id="1121357.SAMN05661109_01960"/>
<name>A0A1H9UWI0_9CORY</name>